<feature type="domain" description="Fibronectin type-III" evidence="4">
    <location>
        <begin position="133"/>
        <end position="232"/>
    </location>
</feature>
<gene>
    <name evidence="5" type="ORF">Q5P01_013135</name>
</gene>
<accession>A0AA88MLQ8</accession>
<feature type="compositionally biased region" description="Polar residues" evidence="1">
    <location>
        <begin position="360"/>
        <end position="369"/>
    </location>
</feature>
<feature type="region of interest" description="Disordered" evidence="1">
    <location>
        <begin position="334"/>
        <end position="372"/>
    </location>
</feature>
<sequence>MSTLSAASYVCLLVWCLQTVGVGAELTPPRYVSLITLNTNYTLSWDWPQSPAESHAVTFTTQYVAKYKLNLKKKALTWSTACEETSRRSCDLTSLKLHYLGVYVLRVRANANGSHSDWVMKEFCPDKDAALGPPSKVHLAHAGGDLDVNISDPLSSTDSSMKELISMLYYNILYWENSADPQIQSVSKSANLVTLPNLKSWTLYCVKVQSRYDFYNKSSSFTSPLCMQTEGVSPWWQIFLFFLGSLILCFLVILLSLYSSFWCYKTIKKTFFPSIQLPSLLKKDLDHDSDIPYLLPRDAESELLCAKVTVCARSTILEIHNPIPETLLVSPSDLAPDSSRHNRQDSSSSGDSGVYSTGSNMQQSNSSHSCKGDMDLQGSHFNLKEVKMQEIVLESKSPFMIADKAIVDLCV</sequence>
<dbReference type="Proteomes" id="UP001187415">
    <property type="component" value="Unassembled WGS sequence"/>
</dbReference>
<dbReference type="InterPro" id="IPR015373">
    <property type="entry name" value="Interferon/interleukin_rcp_dom"/>
</dbReference>
<dbReference type="Gene3D" id="2.60.40.10">
    <property type="entry name" value="Immunoglobulins"/>
    <property type="match status" value="2"/>
</dbReference>
<dbReference type="SUPFAM" id="SSF49265">
    <property type="entry name" value="Fibronectin type III"/>
    <property type="match status" value="2"/>
</dbReference>
<keyword evidence="2" id="KW-1133">Transmembrane helix</keyword>
<feature type="transmembrane region" description="Helical" evidence="2">
    <location>
        <begin position="235"/>
        <end position="258"/>
    </location>
</feature>
<evidence type="ECO:0000256" key="1">
    <source>
        <dbReference type="SAM" id="MobiDB-lite"/>
    </source>
</evidence>
<dbReference type="PANTHER" id="PTHR20859">
    <property type="entry name" value="INTERFERON/INTERLEUKIN RECEPTOR"/>
    <property type="match status" value="1"/>
</dbReference>
<dbReference type="PROSITE" id="PS50853">
    <property type="entry name" value="FN3"/>
    <property type="match status" value="1"/>
</dbReference>
<feature type="signal peptide" evidence="3">
    <location>
        <begin position="1"/>
        <end position="24"/>
    </location>
</feature>
<dbReference type="Pfam" id="PF09294">
    <property type="entry name" value="Interfer-bind"/>
    <property type="match status" value="1"/>
</dbReference>
<keyword evidence="2" id="KW-0812">Transmembrane</keyword>
<evidence type="ECO:0000313" key="6">
    <source>
        <dbReference type="Proteomes" id="UP001187415"/>
    </source>
</evidence>
<reference evidence="5" key="1">
    <citation type="submission" date="2023-07" db="EMBL/GenBank/DDBJ databases">
        <title>Chromosome-level Genome Assembly of Striped Snakehead (Channa striata).</title>
        <authorList>
            <person name="Liu H."/>
        </authorList>
    </citation>
    <scope>NUCLEOTIDE SEQUENCE</scope>
    <source>
        <strain evidence="5">Gz</strain>
        <tissue evidence="5">Muscle</tissue>
    </source>
</reference>
<keyword evidence="2" id="KW-0472">Membrane</keyword>
<dbReference type="AlphaFoldDB" id="A0AA88MLQ8"/>
<feature type="chain" id="PRO_5041641454" description="Fibronectin type-III domain-containing protein" evidence="3">
    <location>
        <begin position="25"/>
        <end position="411"/>
    </location>
</feature>
<protein>
    <recommendedName>
        <fullName evidence="4">Fibronectin type-III domain-containing protein</fullName>
    </recommendedName>
</protein>
<evidence type="ECO:0000259" key="4">
    <source>
        <dbReference type="PROSITE" id="PS50853"/>
    </source>
</evidence>
<dbReference type="PANTHER" id="PTHR20859:SF85">
    <property type="entry name" value="INTERFERON ALPHA_BETA RECEPTOR 1 ISOFORM X1"/>
    <property type="match status" value="1"/>
</dbReference>
<dbReference type="InterPro" id="IPR013783">
    <property type="entry name" value="Ig-like_fold"/>
</dbReference>
<dbReference type="InterPro" id="IPR003961">
    <property type="entry name" value="FN3_dom"/>
</dbReference>
<evidence type="ECO:0000256" key="2">
    <source>
        <dbReference type="SAM" id="Phobius"/>
    </source>
</evidence>
<keyword evidence="6" id="KW-1185">Reference proteome</keyword>
<feature type="compositionally biased region" description="Low complexity" evidence="1">
    <location>
        <begin position="345"/>
        <end position="359"/>
    </location>
</feature>
<organism evidence="5 6">
    <name type="scientific">Channa striata</name>
    <name type="common">Snakehead murrel</name>
    <name type="synonym">Ophicephalus striatus</name>
    <dbReference type="NCBI Taxonomy" id="64152"/>
    <lineage>
        <taxon>Eukaryota</taxon>
        <taxon>Metazoa</taxon>
        <taxon>Chordata</taxon>
        <taxon>Craniata</taxon>
        <taxon>Vertebrata</taxon>
        <taxon>Euteleostomi</taxon>
        <taxon>Actinopterygii</taxon>
        <taxon>Neopterygii</taxon>
        <taxon>Teleostei</taxon>
        <taxon>Neoteleostei</taxon>
        <taxon>Acanthomorphata</taxon>
        <taxon>Anabantaria</taxon>
        <taxon>Anabantiformes</taxon>
        <taxon>Channoidei</taxon>
        <taxon>Channidae</taxon>
        <taxon>Channa</taxon>
    </lineage>
</organism>
<evidence type="ECO:0000313" key="5">
    <source>
        <dbReference type="EMBL" id="KAK2839395.1"/>
    </source>
</evidence>
<name>A0AA88MLQ8_CHASR</name>
<dbReference type="GO" id="GO:0004904">
    <property type="term" value="F:interferon receptor activity"/>
    <property type="evidence" value="ECO:0007669"/>
    <property type="project" value="TreeGrafter"/>
</dbReference>
<keyword evidence="3" id="KW-0732">Signal</keyword>
<dbReference type="InterPro" id="IPR050650">
    <property type="entry name" value="Type-II_Cytokine-TF_Rcpt"/>
</dbReference>
<proteinExistence type="predicted"/>
<dbReference type="GO" id="GO:0005886">
    <property type="term" value="C:plasma membrane"/>
    <property type="evidence" value="ECO:0007669"/>
    <property type="project" value="TreeGrafter"/>
</dbReference>
<dbReference type="Pfam" id="PF01108">
    <property type="entry name" value="Tissue_fac"/>
    <property type="match status" value="1"/>
</dbReference>
<comment type="caution">
    <text evidence="5">The sequence shown here is derived from an EMBL/GenBank/DDBJ whole genome shotgun (WGS) entry which is preliminary data.</text>
</comment>
<dbReference type="EMBL" id="JAUPFM010000010">
    <property type="protein sequence ID" value="KAK2839395.1"/>
    <property type="molecule type" value="Genomic_DNA"/>
</dbReference>
<evidence type="ECO:0000256" key="3">
    <source>
        <dbReference type="SAM" id="SignalP"/>
    </source>
</evidence>
<dbReference type="CDD" id="cd00063">
    <property type="entry name" value="FN3"/>
    <property type="match status" value="1"/>
</dbReference>
<dbReference type="InterPro" id="IPR036116">
    <property type="entry name" value="FN3_sf"/>
</dbReference>